<feature type="region of interest" description="Disordered" evidence="1">
    <location>
        <begin position="55"/>
        <end position="110"/>
    </location>
</feature>
<dbReference type="AlphaFoldDB" id="A0A1B7JA99"/>
<dbReference type="NCBIfam" id="TIGR02740">
    <property type="entry name" value="TraF-like"/>
    <property type="match status" value="1"/>
</dbReference>
<dbReference type="Pfam" id="PF13728">
    <property type="entry name" value="TraF"/>
    <property type="match status" value="1"/>
</dbReference>
<gene>
    <name evidence="3" type="ORF">M989_04632</name>
</gene>
<evidence type="ECO:0000256" key="1">
    <source>
        <dbReference type="SAM" id="MobiDB-lite"/>
    </source>
</evidence>
<feature type="signal peptide" evidence="2">
    <location>
        <begin position="1"/>
        <end position="25"/>
    </location>
</feature>
<dbReference type="RefSeq" id="WP_008786624.1">
    <property type="nucleotide sequence ID" value="NZ_LXEU01000100.1"/>
</dbReference>
<name>A0A1B7JA99_9ENTR</name>
<evidence type="ECO:0000313" key="4">
    <source>
        <dbReference type="Proteomes" id="UP000078386"/>
    </source>
</evidence>
<dbReference type="InterPro" id="IPR014111">
    <property type="entry name" value="T4SS_TraF-like"/>
</dbReference>
<feature type="chain" id="PRO_5008594956" evidence="2">
    <location>
        <begin position="26"/>
        <end position="366"/>
    </location>
</feature>
<feature type="compositionally biased region" description="Basic and acidic residues" evidence="1">
    <location>
        <begin position="55"/>
        <end position="68"/>
    </location>
</feature>
<feature type="compositionally biased region" description="Pro residues" evidence="1">
    <location>
        <begin position="73"/>
        <end position="84"/>
    </location>
</feature>
<evidence type="ECO:0000313" key="3">
    <source>
        <dbReference type="EMBL" id="OAT44841.1"/>
    </source>
</evidence>
<sequence length="366" mass="40078">MKYQFLTKSIIPLLVGFAFTTSVLADEGNTITPQSPQTTSDDLAGGQAFLNGKEEGWFWRKSPPEPVKKKPVKLPPPPTLPPQDTPKQVAQTPVESTPEPVATEKPGPAPFTVAWFNENIQKLRNQAIDNPTQENVRAYFLAQRIMLDKASRFTDMARLVTSTDPLIDESSRRSTSTFGAMDQSNAAADKSSLVVKDIATKAGIFFFFRGEDCSSCSKQASVMTAFNYMTGIKIIPISIDGKPLPGNMMPDWKRDTGQAAKLQISNVPALALAIPPSTTKIVSFGPIAADQLVSRTILIAHDSGLITDQQYKSTLPYNDTGYIDSNILKEMPKEFTENPDEFIKYIQAKAGYSTADAQNGTSQEEK</sequence>
<comment type="caution">
    <text evidence="3">The sequence shown here is derived from an EMBL/GenBank/DDBJ whole genome shotgun (WGS) entry which is preliminary data.</text>
</comment>
<protein>
    <submittedName>
        <fullName evidence="3">TraF family plasmid conjugative transfer pilus assembly protein</fullName>
    </submittedName>
</protein>
<accession>A0A1B7JA99</accession>
<dbReference type="Proteomes" id="UP000078386">
    <property type="component" value="Unassembled WGS sequence"/>
</dbReference>
<dbReference type="InterPro" id="IPR039555">
    <property type="entry name" value="TraF/TrbB"/>
</dbReference>
<proteinExistence type="predicted"/>
<keyword evidence="4" id="KW-1185">Reference proteome</keyword>
<organism evidence="3 4">
    <name type="scientific">Kluyvera georgiana ATCC 51603</name>
    <dbReference type="NCBI Taxonomy" id="1354264"/>
    <lineage>
        <taxon>Bacteria</taxon>
        <taxon>Pseudomonadati</taxon>
        <taxon>Pseudomonadota</taxon>
        <taxon>Gammaproteobacteria</taxon>
        <taxon>Enterobacterales</taxon>
        <taxon>Enterobacteriaceae</taxon>
        <taxon>Kluyvera</taxon>
    </lineage>
</organism>
<keyword evidence="2" id="KW-0732">Signal</keyword>
<reference evidence="3 4" key="1">
    <citation type="submission" date="2016-04" db="EMBL/GenBank/DDBJ databases">
        <title>ATOL: Assembling a taxonomically balanced genome-scale reconstruction of the evolutionary history of the Enterobacteriaceae.</title>
        <authorList>
            <person name="Plunkett G.III."/>
            <person name="Neeno-Eckwall E.C."/>
            <person name="Glasner J.D."/>
            <person name="Perna N.T."/>
        </authorList>
    </citation>
    <scope>NUCLEOTIDE SEQUENCE [LARGE SCALE GENOMIC DNA]</scope>
    <source>
        <strain evidence="3 4">ATCC 51603</strain>
    </source>
</reference>
<dbReference type="EMBL" id="LXEU01000100">
    <property type="protein sequence ID" value="OAT44841.1"/>
    <property type="molecule type" value="Genomic_DNA"/>
</dbReference>
<dbReference type="PATRIC" id="fig|1354264.4.peg.4816"/>
<evidence type="ECO:0000256" key="2">
    <source>
        <dbReference type="SAM" id="SignalP"/>
    </source>
</evidence>